<feature type="transmembrane region" description="Helical" evidence="6">
    <location>
        <begin position="363"/>
        <end position="382"/>
    </location>
</feature>
<organism evidence="9 10">
    <name type="scientific">Strongylocentrotus purpuratus</name>
    <name type="common">Purple sea urchin</name>
    <dbReference type="NCBI Taxonomy" id="7668"/>
    <lineage>
        <taxon>Eukaryota</taxon>
        <taxon>Metazoa</taxon>
        <taxon>Echinodermata</taxon>
        <taxon>Eleutherozoa</taxon>
        <taxon>Echinozoa</taxon>
        <taxon>Echinoidea</taxon>
        <taxon>Euechinoidea</taxon>
        <taxon>Echinacea</taxon>
        <taxon>Camarodonta</taxon>
        <taxon>Echinidea</taxon>
        <taxon>Strongylocentrotidae</taxon>
        <taxon>Strongylocentrotus</taxon>
    </lineage>
</organism>
<evidence type="ECO:0000256" key="5">
    <source>
        <dbReference type="ARBA" id="ARBA00023157"/>
    </source>
</evidence>
<dbReference type="GO" id="GO:0007186">
    <property type="term" value="P:G protein-coupled receptor signaling pathway"/>
    <property type="evidence" value="ECO:0000318"/>
    <property type="project" value="GO_Central"/>
</dbReference>
<evidence type="ECO:0000256" key="4">
    <source>
        <dbReference type="ARBA" id="ARBA00023136"/>
    </source>
</evidence>
<dbReference type="Proteomes" id="UP000007110">
    <property type="component" value="Unassembled WGS sequence"/>
</dbReference>
<dbReference type="SMART" id="SM00303">
    <property type="entry name" value="GPS"/>
    <property type="match status" value="1"/>
</dbReference>
<dbReference type="Gene3D" id="1.20.1070.10">
    <property type="entry name" value="Rhodopsin 7-helix transmembrane proteins"/>
    <property type="match status" value="1"/>
</dbReference>
<feature type="transmembrane region" description="Helical" evidence="6">
    <location>
        <begin position="512"/>
        <end position="531"/>
    </location>
</feature>
<dbReference type="GO" id="GO:0005886">
    <property type="term" value="C:plasma membrane"/>
    <property type="evidence" value="ECO:0000318"/>
    <property type="project" value="GO_Central"/>
</dbReference>
<dbReference type="Pfam" id="PF01825">
    <property type="entry name" value="GPS"/>
    <property type="match status" value="1"/>
</dbReference>
<dbReference type="InterPro" id="IPR046338">
    <property type="entry name" value="GAIN_dom_sf"/>
</dbReference>
<reference evidence="10" key="1">
    <citation type="submission" date="2015-02" db="EMBL/GenBank/DDBJ databases">
        <title>Genome sequencing for Strongylocentrotus purpuratus.</title>
        <authorList>
            <person name="Murali S."/>
            <person name="Liu Y."/>
            <person name="Vee V."/>
            <person name="English A."/>
            <person name="Wang M."/>
            <person name="Skinner E."/>
            <person name="Han Y."/>
            <person name="Muzny D.M."/>
            <person name="Worley K.C."/>
            <person name="Gibbs R.A."/>
        </authorList>
    </citation>
    <scope>NUCLEOTIDE SEQUENCE</scope>
</reference>
<dbReference type="Pfam" id="PF00002">
    <property type="entry name" value="7tm_2"/>
    <property type="match status" value="1"/>
</dbReference>
<dbReference type="EnsemblMetazoa" id="XM_030981446">
    <property type="protein sequence ID" value="XP_030837306"/>
    <property type="gene ID" value="LOC105444326"/>
</dbReference>
<feature type="transmembrane region" description="Helical" evidence="6">
    <location>
        <begin position="394"/>
        <end position="417"/>
    </location>
</feature>
<evidence type="ECO:0000313" key="10">
    <source>
        <dbReference type="Proteomes" id="UP000007110"/>
    </source>
</evidence>
<dbReference type="RefSeq" id="XP_030837306.1">
    <property type="nucleotide sequence ID" value="XM_030981446.1"/>
</dbReference>
<name>A0A7M7NIX3_STRPU</name>
<dbReference type="InterPro" id="IPR000203">
    <property type="entry name" value="GPS"/>
</dbReference>
<dbReference type="PRINTS" id="PR00249">
    <property type="entry name" value="GPCRSECRETIN"/>
</dbReference>
<evidence type="ECO:0000259" key="7">
    <source>
        <dbReference type="PROSITE" id="PS50221"/>
    </source>
</evidence>
<keyword evidence="3 6" id="KW-1133">Transmembrane helix</keyword>
<keyword evidence="5" id="KW-1015">Disulfide bond</keyword>
<dbReference type="OrthoDB" id="6437696at2759"/>
<accession>A0A7M7NIX3</accession>
<feature type="domain" description="GAIN-B" evidence="7">
    <location>
        <begin position="180"/>
        <end position="321"/>
    </location>
</feature>
<dbReference type="OMA" id="CIELAFF"/>
<dbReference type="GO" id="GO:0007166">
    <property type="term" value="P:cell surface receptor signaling pathway"/>
    <property type="evidence" value="ECO:0007669"/>
    <property type="project" value="InterPro"/>
</dbReference>
<keyword evidence="4 6" id="KW-0472">Membrane</keyword>
<dbReference type="GeneID" id="105444326"/>
<feature type="transmembrane region" description="Helical" evidence="6">
    <location>
        <begin position="330"/>
        <end position="351"/>
    </location>
</feature>
<keyword evidence="2 6" id="KW-0812">Transmembrane</keyword>
<feature type="transmembrane region" description="Helical" evidence="6">
    <location>
        <begin position="543"/>
        <end position="562"/>
    </location>
</feature>
<evidence type="ECO:0000256" key="1">
    <source>
        <dbReference type="ARBA" id="ARBA00004141"/>
    </source>
</evidence>
<dbReference type="InterPro" id="IPR017981">
    <property type="entry name" value="GPCR_2-like_7TM"/>
</dbReference>
<comment type="subcellular location">
    <subcellularLocation>
        <location evidence="1">Membrane</location>
        <topology evidence="1">Multi-pass membrane protein</topology>
    </subcellularLocation>
</comment>
<dbReference type="PANTHER" id="PTHR12011:SF471">
    <property type="entry name" value="G-PROTEIN COUPLED RECEPTORS FAMILY 2 PROFILE 2 DOMAIN-CONTAINING PROTEIN"/>
    <property type="match status" value="1"/>
</dbReference>
<dbReference type="PROSITE" id="PS50221">
    <property type="entry name" value="GAIN_B"/>
    <property type="match status" value="1"/>
</dbReference>
<protein>
    <submittedName>
        <fullName evidence="9">Uncharacterized protein</fullName>
    </submittedName>
</protein>
<evidence type="ECO:0000259" key="8">
    <source>
        <dbReference type="PROSITE" id="PS50261"/>
    </source>
</evidence>
<dbReference type="InterPro" id="IPR057244">
    <property type="entry name" value="GAIN_B"/>
</dbReference>
<dbReference type="KEGG" id="spu:105444326"/>
<dbReference type="GO" id="GO:0004930">
    <property type="term" value="F:G protein-coupled receptor activity"/>
    <property type="evidence" value="ECO:0000318"/>
    <property type="project" value="GO_Central"/>
</dbReference>
<feature type="transmembrane region" description="Helical" evidence="6">
    <location>
        <begin position="470"/>
        <end position="491"/>
    </location>
</feature>
<dbReference type="PANTHER" id="PTHR12011">
    <property type="entry name" value="ADHESION G-PROTEIN COUPLED RECEPTOR"/>
    <property type="match status" value="1"/>
</dbReference>
<evidence type="ECO:0000256" key="2">
    <source>
        <dbReference type="ARBA" id="ARBA00022692"/>
    </source>
</evidence>
<evidence type="ECO:0000256" key="3">
    <source>
        <dbReference type="ARBA" id="ARBA00022989"/>
    </source>
</evidence>
<dbReference type="Gene3D" id="2.60.220.50">
    <property type="match status" value="1"/>
</dbReference>
<reference evidence="9" key="2">
    <citation type="submission" date="2021-01" db="UniProtKB">
        <authorList>
            <consortium name="EnsemblMetazoa"/>
        </authorList>
    </citation>
    <scope>IDENTIFICATION</scope>
</reference>
<feature type="transmembrane region" description="Helical" evidence="6">
    <location>
        <begin position="429"/>
        <end position="450"/>
    </location>
</feature>
<sequence>MSLFRFTSTLENCHPRVSLCSNPDFNSSAITVVSATLRVSEASPVDITRLAQNIIACSQPACEGALYEVIQMYSRVECLSAVDGPETISIEIEYTYESFTFSIQTNSLFTIDEDGLRSEHCDNLYYESRPNTTSNSVEYPFNCSLLDESRYGESSSASTPGSTVEKRGCPRMTKGFVAGTSLGSESCGATFIIVSDSLNTADAQVNFESMDQNDVVGGATNVLQNDIDSSDNQLHVISLVMIIDIENGNTSIDLNGSVIIDFAVDLTAETNAIHCAFIANESSGVWSNIGMEVVFANSSLVQCRSTHLTSFAVLLSAKPPQGIHAVIQSYLSRVMGALSVLSLTVAICIYFATGTWKLLKIQIHMNLAISTALGQLLFMTMAEMTWNVIICKTIAVTLHYLFTSALAWTMIEGVFLYRTTAVGFKPLHIGWLSLFAWGGSLVVVGVSFGVLYDGYGTTKVCWLRHDDYTIYVFVGCVFAVLLFNSMILFFVMKSFMALKANAKKDELDKIKAMARALLILLPILGLTWFSGAVTSITTSDDVIFFQYLFTISFGLQVCCHSIY</sequence>
<dbReference type="InterPro" id="IPR000832">
    <property type="entry name" value="GPCR_2_secretin-like"/>
</dbReference>
<evidence type="ECO:0000313" key="9">
    <source>
        <dbReference type="EnsemblMetazoa" id="XP_030837306"/>
    </source>
</evidence>
<feature type="domain" description="G-protein coupled receptors family 2 profile 2" evidence="8">
    <location>
        <begin position="328"/>
        <end position="563"/>
    </location>
</feature>
<dbReference type="PROSITE" id="PS50261">
    <property type="entry name" value="G_PROTEIN_RECEP_F2_4"/>
    <property type="match status" value="1"/>
</dbReference>
<proteinExistence type="predicted"/>
<dbReference type="InParanoid" id="A0A7M7NIX3"/>
<keyword evidence="10" id="KW-1185">Reference proteome</keyword>
<evidence type="ECO:0000256" key="6">
    <source>
        <dbReference type="SAM" id="Phobius"/>
    </source>
</evidence>
<dbReference type="AlphaFoldDB" id="A0A7M7NIX3"/>